<accession>A0A914QNI8</accession>
<evidence type="ECO:0000256" key="1">
    <source>
        <dbReference type="SAM" id="Coils"/>
    </source>
</evidence>
<evidence type="ECO:0000313" key="3">
    <source>
        <dbReference type="WBParaSite" id="PDA_v2.g5352.t1"/>
    </source>
</evidence>
<feature type="coiled-coil region" evidence="1">
    <location>
        <begin position="19"/>
        <end position="116"/>
    </location>
</feature>
<proteinExistence type="predicted"/>
<protein>
    <submittedName>
        <fullName evidence="3">Uncharacterized protein</fullName>
    </submittedName>
</protein>
<dbReference type="PANTHER" id="PTHR43977">
    <property type="entry name" value="STRUCTURAL MAINTENANCE OF CHROMOSOMES PROTEIN 3"/>
    <property type="match status" value="1"/>
</dbReference>
<keyword evidence="1" id="KW-0175">Coiled coil</keyword>
<name>A0A914QNI8_9BILA</name>
<reference evidence="3" key="1">
    <citation type="submission" date="2022-11" db="UniProtKB">
        <authorList>
            <consortium name="WormBaseParasite"/>
        </authorList>
    </citation>
    <scope>IDENTIFICATION</scope>
</reference>
<organism evidence="2 3">
    <name type="scientific">Panagrolaimus davidi</name>
    <dbReference type="NCBI Taxonomy" id="227884"/>
    <lineage>
        <taxon>Eukaryota</taxon>
        <taxon>Metazoa</taxon>
        <taxon>Ecdysozoa</taxon>
        <taxon>Nematoda</taxon>
        <taxon>Chromadorea</taxon>
        <taxon>Rhabditida</taxon>
        <taxon>Tylenchina</taxon>
        <taxon>Panagrolaimomorpha</taxon>
        <taxon>Panagrolaimoidea</taxon>
        <taxon>Panagrolaimidae</taxon>
        <taxon>Panagrolaimus</taxon>
    </lineage>
</organism>
<dbReference type="WBParaSite" id="PDA_v2.g5352.t1">
    <property type="protein sequence ID" value="PDA_v2.g5352.t1"/>
    <property type="gene ID" value="PDA_v2.g5352"/>
</dbReference>
<dbReference type="AlphaFoldDB" id="A0A914QNI8"/>
<evidence type="ECO:0000313" key="2">
    <source>
        <dbReference type="Proteomes" id="UP000887578"/>
    </source>
</evidence>
<dbReference type="Proteomes" id="UP000887578">
    <property type="component" value="Unplaced"/>
</dbReference>
<keyword evidence="2" id="KW-1185">Reference proteome</keyword>
<sequence length="144" mass="17143">MTGGYVDSRKSRLDTMEKLKMLEPHLEELKKRAQALSKECIEKENLLSDLRMNLFNNEQQRNTLQREHNNITAEKRELFELNNRLRRNMENKDRELIDHNHSLHELEARRNEMQAQLGTPLTTTSSSQEARELTEIEVCFFNLF</sequence>